<keyword evidence="2" id="KW-1185">Reference proteome</keyword>
<name>A0ACC2U362_9FUNG</name>
<sequence length="361" mass="39619">MSSPPTESTHLLVNSSRDPHESGGDSGNSTRRTSRHKPRANSQSSSQSNDGRLKPSIYDGLNQHLGYNVTAPPSFFGTTTPDLGLKNPTDPGQGDDFASGGVDISSGYTLTQVGNECYFIFRMALPIVLSYILQNSIPLASVFSLGHLGPTELAASALSNMFATVTGWSVAMGMATALDTLCSQAFTGATDPHAVGIHLQRGILISLTLMIPVGILWFSAEAILLLLQLDPKLASFCGRYLRILLFGAPPYVIFECLKKFLQAQEIMTAPTYILISVVPINRDSQFSFGLVPQNYSWVRWCPSCCCTYKLVHDDLLHPVYLFCERKLRLGRLDQTQPYWLVALPKARSPRNCHDLCRMVVI</sequence>
<proteinExistence type="predicted"/>
<organism evidence="1 2">
    <name type="scientific">Entomophthora muscae</name>
    <dbReference type="NCBI Taxonomy" id="34485"/>
    <lineage>
        <taxon>Eukaryota</taxon>
        <taxon>Fungi</taxon>
        <taxon>Fungi incertae sedis</taxon>
        <taxon>Zoopagomycota</taxon>
        <taxon>Entomophthoromycotina</taxon>
        <taxon>Entomophthoromycetes</taxon>
        <taxon>Entomophthorales</taxon>
        <taxon>Entomophthoraceae</taxon>
        <taxon>Entomophthora</taxon>
    </lineage>
</organism>
<evidence type="ECO:0000313" key="1">
    <source>
        <dbReference type="EMBL" id="KAJ9081254.1"/>
    </source>
</evidence>
<evidence type="ECO:0000313" key="2">
    <source>
        <dbReference type="Proteomes" id="UP001165960"/>
    </source>
</evidence>
<reference evidence="1" key="1">
    <citation type="submission" date="2022-04" db="EMBL/GenBank/DDBJ databases">
        <title>Genome of the entomopathogenic fungus Entomophthora muscae.</title>
        <authorList>
            <person name="Elya C."/>
            <person name="Lovett B.R."/>
            <person name="Lee E."/>
            <person name="Macias A.M."/>
            <person name="Hajek A.E."/>
            <person name="De Bivort B.L."/>
            <person name="Kasson M.T."/>
            <person name="De Fine Licht H.H."/>
            <person name="Stajich J.E."/>
        </authorList>
    </citation>
    <scope>NUCLEOTIDE SEQUENCE</scope>
    <source>
        <strain evidence="1">Berkeley</strain>
    </source>
</reference>
<accession>A0ACC2U362</accession>
<dbReference type="Proteomes" id="UP001165960">
    <property type="component" value="Unassembled WGS sequence"/>
</dbReference>
<protein>
    <submittedName>
        <fullName evidence="1">Ethionine resistance protein</fullName>
    </submittedName>
</protein>
<dbReference type="EMBL" id="QTSX02001488">
    <property type="protein sequence ID" value="KAJ9081254.1"/>
    <property type="molecule type" value="Genomic_DNA"/>
</dbReference>
<comment type="caution">
    <text evidence="1">The sequence shown here is derived from an EMBL/GenBank/DDBJ whole genome shotgun (WGS) entry which is preliminary data.</text>
</comment>
<gene>
    <name evidence="1" type="primary">ERC1_5</name>
    <name evidence="1" type="ORF">DSO57_1016638</name>
</gene>